<dbReference type="OrthoDB" id="9777169at2"/>
<feature type="binding site" evidence="12">
    <location>
        <position position="533"/>
    </location>
    <ligand>
        <name>Mg(2+)</name>
        <dbReference type="ChEBI" id="CHEBI:18420"/>
        <label>1</label>
    </ligand>
</feature>
<dbReference type="KEGG" id="sulg:FJR48_10660"/>
<dbReference type="EMBL" id="CP043617">
    <property type="protein sequence ID" value="QFR50163.1"/>
    <property type="molecule type" value="Genomic_DNA"/>
</dbReference>
<dbReference type="GO" id="GO:0046872">
    <property type="term" value="F:metal ion binding"/>
    <property type="evidence" value="ECO:0007669"/>
    <property type="project" value="UniProtKB-UniRule"/>
</dbReference>
<dbReference type="GO" id="GO:0004519">
    <property type="term" value="F:endonuclease activity"/>
    <property type="evidence" value="ECO:0007669"/>
    <property type="project" value="UniProtKB-UniRule"/>
</dbReference>
<evidence type="ECO:0000256" key="5">
    <source>
        <dbReference type="ARBA" id="ARBA00022801"/>
    </source>
</evidence>
<evidence type="ECO:0000313" key="16">
    <source>
        <dbReference type="Proteomes" id="UP000326944"/>
    </source>
</evidence>
<evidence type="ECO:0000256" key="9">
    <source>
        <dbReference type="ARBA" id="ARBA00023125"/>
    </source>
</evidence>
<dbReference type="InterPro" id="IPR003615">
    <property type="entry name" value="HNH_nuc"/>
</dbReference>
<feature type="binding site" evidence="12">
    <location>
        <position position="529"/>
    </location>
    <ligand>
        <name>Mg(2+)</name>
        <dbReference type="ChEBI" id="CHEBI:18420"/>
        <label>1</label>
    </ligand>
</feature>
<keyword evidence="4 12" id="KW-0255">Endonuclease</keyword>
<comment type="cofactor">
    <cofactor evidence="1 12">
        <name>Mg(2+)</name>
        <dbReference type="ChEBI" id="CHEBI:18420"/>
    </cofactor>
</comment>
<keyword evidence="2 12" id="KW-0540">Nuclease</keyword>
<dbReference type="InterPro" id="IPR033114">
    <property type="entry name" value="HNH_CAS9"/>
</dbReference>
<dbReference type="Pfam" id="PF13395">
    <property type="entry name" value="HNH_4"/>
    <property type="match status" value="1"/>
</dbReference>
<keyword evidence="6 12" id="KW-0460">Magnesium</keyword>
<proteinExistence type="inferred from homology"/>
<evidence type="ECO:0000256" key="13">
    <source>
        <dbReference type="SAM" id="Coils"/>
    </source>
</evidence>
<dbReference type="NCBIfam" id="TIGR01865">
    <property type="entry name" value="cas_Csn1"/>
    <property type="match status" value="1"/>
</dbReference>
<comment type="subunit">
    <text evidence="11 12">Monomer. Binds crRNA and tracrRNA.</text>
</comment>
<accession>A0A5P8P328</accession>
<feature type="binding site" evidence="12">
    <location>
        <position position="8"/>
    </location>
    <ligand>
        <name>Mg(2+)</name>
        <dbReference type="ChEBI" id="CHEBI:18420"/>
        <label>2</label>
    </ligand>
</feature>
<comment type="domain">
    <text evidence="12">Has 2 endonuclease domains. The discontinuous RuvC-like domain cleaves the target DNA noncomplementary to crRNA while the HNH nuclease domain cleaves the target DNA complementary to crRNA.</text>
</comment>
<feature type="active site" description="Proton acceptor for HNH nuclease domain" evidence="12">
    <location>
        <position position="610"/>
    </location>
</feature>
<evidence type="ECO:0000256" key="3">
    <source>
        <dbReference type="ARBA" id="ARBA00022723"/>
    </source>
</evidence>
<evidence type="ECO:0000256" key="8">
    <source>
        <dbReference type="ARBA" id="ARBA00023118"/>
    </source>
</evidence>
<evidence type="ECO:0000256" key="10">
    <source>
        <dbReference type="ARBA" id="ARBA00023211"/>
    </source>
</evidence>
<dbReference type="InterPro" id="IPR028629">
    <property type="entry name" value="Cas9"/>
</dbReference>
<evidence type="ECO:0000256" key="12">
    <source>
        <dbReference type="HAMAP-Rule" id="MF_01480"/>
    </source>
</evidence>
<dbReference type="InterPro" id="IPR036397">
    <property type="entry name" value="RNaseH_sf"/>
</dbReference>
<keyword evidence="5 12" id="KW-0378">Hydrolase</keyword>
<dbReference type="AlphaFoldDB" id="A0A5P8P328"/>
<dbReference type="GO" id="GO:0003677">
    <property type="term" value="F:DNA binding"/>
    <property type="evidence" value="ECO:0007669"/>
    <property type="project" value="UniProtKB-UniRule"/>
</dbReference>
<evidence type="ECO:0000256" key="1">
    <source>
        <dbReference type="ARBA" id="ARBA00001946"/>
    </source>
</evidence>
<keyword evidence="16" id="KW-1185">Reference proteome</keyword>
<feature type="binding site" evidence="12">
    <location>
        <position position="8"/>
    </location>
    <ligand>
        <name>Mg(2+)</name>
        <dbReference type="ChEBI" id="CHEBI:18420"/>
        <label>1</label>
    </ligand>
</feature>
<organism evidence="15 16">
    <name type="scientific">Sulfurimonas lithotrophica</name>
    <dbReference type="NCBI Taxonomy" id="2590022"/>
    <lineage>
        <taxon>Bacteria</taxon>
        <taxon>Pseudomonadati</taxon>
        <taxon>Campylobacterota</taxon>
        <taxon>Epsilonproteobacteria</taxon>
        <taxon>Campylobacterales</taxon>
        <taxon>Sulfurimonadaceae</taxon>
        <taxon>Sulfurimonas</taxon>
    </lineage>
</organism>
<comment type="similarity">
    <text evidence="12">Belongs to the CRISPR-associated Cas9 family.</text>
</comment>
<evidence type="ECO:0000256" key="7">
    <source>
        <dbReference type="ARBA" id="ARBA00022884"/>
    </source>
</evidence>
<dbReference type="GO" id="GO:0003723">
    <property type="term" value="F:RNA binding"/>
    <property type="evidence" value="ECO:0007669"/>
    <property type="project" value="UniProtKB-UniRule"/>
</dbReference>
<name>A0A5P8P328_9BACT</name>
<sequence length="1157" mass="134025">MKRVLGLDIGVASIGFSLIDVLEKDGKTEFNNLTTNSIIFDVPELAEERRKGRSSRRLNDRKSRRKQHIRNLFFEHGLTDKSFVTEPSSYLNTLDVESDVYILREKALHQDLSKAEFIKALYSITTRRGYSNQFESTEQDENSAKENEKINGSISKNIQLIKEKGFILPTELLTYRRTQKEELGYQNIPVRNKGGNYTNSLNRKLHEDELKIVIFSQKDNRNIFASEEKCEKFYIAVRDVMMEQRPLKSFEDMVAYCSYFDKYHETPQKRMSLSSIYNIELTLKQSLSNYKTMDKKSGEIISLSKKQIDEVVAKWVNEPTSDKITFANIFTKTSLKNCKLNDVGGSAEVLNIKGFRELSAIFKQYNVDFYTEHRDFFEKALLILSYYKNISKRVEELQKSFTGKLEPKDEFINEVAKVSSIDGFGSFSVRFAKMVLEKMEQGNSFSEALESLGYFDKYLGMPAYDYLPPFNPTQADIKWLKENLSYFDTKHLYYKANSSKTVERIISVMRKLINDIIKKYGKIDEIAIEGGKELNSKKEEDKIKENQKDDKKINDEAKNLLKDKNIKDYDNPTKVRKAKMLIEQKYKCLYSNEPLTLKEALDEEECEIEHFIPRSHFWNNSQKNTILVLKKHNQNKTDVPPMEYLKQIGKWEDYKAAVHNSSMKESKKDWLTNEEKIEAIFDQDTNVFLANYLNDTRSSIKIIKNYLEHYLYPKTNRYGKDEQSNVRVVSAKAINELKHIWGIKELITSEDTGKKDRTTNYHHSIDALTVALCDKKGMFALHNFFKQKENKFKTKAMKENVSKNVPFTSEGETLHSFCSHLVEKYKNNELYVCPYNKIKTNKKGFKDGNKKLVVAQNSKGVKQLQELKNISLLPYDLLQEKKQLKVTDRTDEGVRMCVQEIVSQLDIFKQKGIREALPKYGEFLIAKRAEEEKFSVLEKELVNKQKADKKKEDVELSKQIDEIKSQLQSVRDEIAFSNCYFVTKNGTKQIVKGVKNLSDSETKASTVLIQNGNSILMEKLNIETFKQAQEEGHPFVCKENDYTVSVDIYSSSKHQIIGLKYFRSIENDIEPNFKESFQNIDKQYEFSIHKGEVVVILDEKEKVQYLAVANGGGQIAGTNHKIQIENINTNGVVAVTINKKTIIKKAKIDFYGNFQIG</sequence>
<dbReference type="EC" id="3.1.-.-" evidence="12"/>
<keyword evidence="13" id="KW-0175">Coiled coil</keyword>
<keyword evidence="7 12" id="KW-0694">RNA-binding</keyword>
<evidence type="ECO:0000256" key="6">
    <source>
        <dbReference type="ARBA" id="ARBA00022842"/>
    </source>
</evidence>
<keyword evidence="9 12" id="KW-0238">DNA-binding</keyword>
<reference evidence="15 16" key="1">
    <citation type="submission" date="2019-09" db="EMBL/GenBank/DDBJ databases">
        <title>Sulfurimonas gotlandica sp. nov., a chemoautotrophic and psychrotolerant epsilonproteobacterium isolated from a pelagic redoxcline, and an emended description of the genus Sulfurimonas.</title>
        <authorList>
            <person name="Wang S."/>
            <person name="Jiang L."/>
            <person name="Shao S."/>
        </authorList>
    </citation>
    <scope>NUCLEOTIDE SEQUENCE [LARGE SCALE GENOMIC DNA]</scope>
    <source>
        <strain evidence="15 16">GYSZ_1</strain>
    </source>
</reference>
<dbReference type="Gene3D" id="3.30.420.10">
    <property type="entry name" value="Ribonuclease H-like superfamily/Ribonuclease H"/>
    <property type="match status" value="3"/>
</dbReference>
<gene>
    <name evidence="12 15" type="primary">cas9</name>
    <name evidence="15" type="ORF">FJR48_10660</name>
</gene>
<protein>
    <recommendedName>
        <fullName evidence="12">CRISPR-associated endonuclease Cas9</fullName>
        <ecNumber evidence="12">3.1.-.-</ecNumber>
    </recommendedName>
</protein>
<dbReference type="PROSITE" id="PS51749">
    <property type="entry name" value="HNH_CAS9"/>
    <property type="match status" value="1"/>
</dbReference>
<dbReference type="GO" id="GO:0051607">
    <property type="term" value="P:defense response to virus"/>
    <property type="evidence" value="ECO:0007669"/>
    <property type="project" value="UniProtKB-UniRule"/>
</dbReference>
<dbReference type="HAMAP" id="MF_01480">
    <property type="entry name" value="Cas9"/>
    <property type="match status" value="1"/>
</dbReference>
<evidence type="ECO:0000313" key="15">
    <source>
        <dbReference type="EMBL" id="QFR50163.1"/>
    </source>
</evidence>
<feature type="binding site" evidence="12">
    <location>
        <position position="533"/>
    </location>
    <ligand>
        <name>Mg(2+)</name>
        <dbReference type="ChEBI" id="CHEBI:18420"/>
        <label>2</label>
    </ligand>
</feature>
<evidence type="ECO:0000259" key="14">
    <source>
        <dbReference type="PROSITE" id="PS51749"/>
    </source>
</evidence>
<keyword evidence="3 12" id="KW-0479">Metal-binding</keyword>
<feature type="active site" description="For RuvC-like nuclease domain" evidence="12">
    <location>
        <position position="8"/>
    </location>
</feature>
<dbReference type="RefSeq" id="WP_152308111.1">
    <property type="nucleotide sequence ID" value="NZ_CP043617.1"/>
</dbReference>
<feature type="domain" description="HNH Cas9-type" evidence="14">
    <location>
        <begin position="532"/>
        <end position="693"/>
    </location>
</feature>
<comment type="function">
    <text evidence="12">CRISPR (clustered regularly interspaced short palindromic repeat) is an adaptive immune system that provides protection against mobile genetic elements (viruses, transposable elements and conjugative plasmids). CRISPR clusters contain spacers, sequences complementary to antecedent mobile elements, and target invading nucleic acids. CRISPR clusters are transcribed and processed into CRISPR RNA (crRNA). In type II CRISPR systems correct processing of pre-crRNA requires a trans-encoded small RNA (tracrRNA), endogenous ribonuclease 3 (rnc) and this protein. The tracrRNA serves as a guide for ribonuclease 3-aided processing of pre-crRNA. Subsequently Cas9/crRNA/tracrRNA endonucleolytically cleaves linear or circular dsDNA target complementary to the spacer; Cas9 is inactive in the absence of the 2 guide RNAs (gRNA). Cas9 recognizes the protospacer adjacent motif (PAM) in the CRISPR repeat sequences to help distinguish self versus nonself, as targets within the bacterial CRISPR locus do not have PAMs. PAM recognition is also required for catalytic activity.</text>
</comment>
<dbReference type="GO" id="GO:0043571">
    <property type="term" value="P:maintenance of CRISPR repeat elements"/>
    <property type="evidence" value="ECO:0007669"/>
    <property type="project" value="UniProtKB-UniRule"/>
</dbReference>
<keyword evidence="8 12" id="KW-0051">Antiviral defense</keyword>
<feature type="binding site" evidence="12">
    <location>
        <position position="763"/>
    </location>
    <ligand>
        <name>Mg(2+)</name>
        <dbReference type="ChEBI" id="CHEBI:18420"/>
        <label>2</label>
    </ligand>
</feature>
<evidence type="ECO:0000256" key="4">
    <source>
        <dbReference type="ARBA" id="ARBA00022759"/>
    </source>
</evidence>
<keyword evidence="10" id="KW-0464">Manganese</keyword>
<dbReference type="SMART" id="SM00507">
    <property type="entry name" value="HNHc"/>
    <property type="match status" value="1"/>
</dbReference>
<evidence type="ECO:0000256" key="11">
    <source>
        <dbReference type="ARBA" id="ARBA00046380"/>
    </source>
</evidence>
<evidence type="ECO:0000256" key="2">
    <source>
        <dbReference type="ARBA" id="ARBA00022722"/>
    </source>
</evidence>
<dbReference type="GO" id="GO:0016787">
    <property type="term" value="F:hydrolase activity"/>
    <property type="evidence" value="ECO:0007669"/>
    <property type="project" value="UniProtKB-KW"/>
</dbReference>
<dbReference type="Proteomes" id="UP000326944">
    <property type="component" value="Chromosome"/>
</dbReference>
<feature type="coiled-coil region" evidence="13">
    <location>
        <begin position="927"/>
        <end position="973"/>
    </location>
</feature>